<gene>
    <name evidence="3" type="ORF">CHS0354_017234</name>
</gene>
<dbReference type="AlphaFoldDB" id="A0AAE0SIQ5"/>
<name>A0AAE0SIQ5_9BIVA</name>
<reference evidence="3" key="3">
    <citation type="submission" date="2023-05" db="EMBL/GenBank/DDBJ databases">
        <authorList>
            <person name="Smith C.H."/>
        </authorList>
    </citation>
    <scope>NUCLEOTIDE SEQUENCE</scope>
    <source>
        <strain evidence="3">CHS0354</strain>
        <tissue evidence="3">Mantle</tissue>
    </source>
</reference>
<feature type="domain" description="Mab-21-like nucleotidyltransferase" evidence="2">
    <location>
        <begin position="153"/>
        <end position="375"/>
    </location>
</feature>
<evidence type="ECO:0000313" key="4">
    <source>
        <dbReference type="Proteomes" id="UP001195483"/>
    </source>
</evidence>
<accession>A0AAE0SIQ5</accession>
<evidence type="ECO:0000256" key="1">
    <source>
        <dbReference type="ARBA" id="ARBA00008307"/>
    </source>
</evidence>
<dbReference type="InterPro" id="IPR046903">
    <property type="entry name" value="Mab-21-like_nuc_Trfase"/>
</dbReference>
<protein>
    <recommendedName>
        <fullName evidence="2">Mab-21-like nucleotidyltransferase domain-containing protein</fullName>
    </recommendedName>
</protein>
<evidence type="ECO:0000313" key="3">
    <source>
        <dbReference type="EMBL" id="KAK3592436.1"/>
    </source>
</evidence>
<reference evidence="3" key="2">
    <citation type="journal article" date="2021" name="Genome Biol. Evol.">
        <title>Developing a high-quality reference genome for a parasitic bivalve with doubly uniparental inheritance (Bivalvia: Unionida).</title>
        <authorList>
            <person name="Smith C.H."/>
        </authorList>
    </citation>
    <scope>NUCLEOTIDE SEQUENCE</scope>
    <source>
        <strain evidence="3">CHS0354</strain>
        <tissue evidence="3">Mantle</tissue>
    </source>
</reference>
<dbReference type="Pfam" id="PF03281">
    <property type="entry name" value="Mab-21"/>
    <property type="match status" value="1"/>
</dbReference>
<dbReference type="Gene3D" id="3.30.460.90">
    <property type="match status" value="1"/>
</dbReference>
<evidence type="ECO:0000259" key="2">
    <source>
        <dbReference type="Pfam" id="PF03281"/>
    </source>
</evidence>
<keyword evidence="4" id="KW-1185">Reference proteome</keyword>
<dbReference type="EMBL" id="JAEAOA010001058">
    <property type="protein sequence ID" value="KAK3592436.1"/>
    <property type="molecule type" value="Genomic_DNA"/>
</dbReference>
<comment type="caution">
    <text evidence="3">The sequence shown here is derived from an EMBL/GenBank/DDBJ whole genome shotgun (WGS) entry which is preliminary data.</text>
</comment>
<dbReference type="PANTHER" id="PTHR10656">
    <property type="entry name" value="CELL FATE DETERMINING PROTEIN MAB21-RELATED"/>
    <property type="match status" value="1"/>
</dbReference>
<dbReference type="Gene3D" id="1.10.1410.40">
    <property type="match status" value="1"/>
</dbReference>
<dbReference type="Proteomes" id="UP001195483">
    <property type="component" value="Unassembled WGS sequence"/>
</dbReference>
<comment type="similarity">
    <text evidence="1">Belongs to the mab-21 family.</text>
</comment>
<proteinExistence type="inferred from homology"/>
<dbReference type="PANTHER" id="PTHR10656:SF42">
    <property type="entry name" value="CYCLIC GMP-AMP SYNTHASE-LIKE PROTEIN-RELATED"/>
    <property type="match status" value="1"/>
</dbReference>
<reference evidence="3" key="1">
    <citation type="journal article" date="2021" name="Genome Biol. Evol.">
        <title>A High-Quality Reference Genome for a Parasitic Bivalve with Doubly Uniparental Inheritance (Bivalvia: Unionida).</title>
        <authorList>
            <person name="Smith C.H."/>
        </authorList>
    </citation>
    <scope>NUCLEOTIDE SEQUENCE</scope>
    <source>
        <strain evidence="3">CHS0354</strain>
    </source>
</reference>
<organism evidence="3 4">
    <name type="scientific">Potamilus streckersoni</name>
    <dbReference type="NCBI Taxonomy" id="2493646"/>
    <lineage>
        <taxon>Eukaryota</taxon>
        <taxon>Metazoa</taxon>
        <taxon>Spiralia</taxon>
        <taxon>Lophotrochozoa</taxon>
        <taxon>Mollusca</taxon>
        <taxon>Bivalvia</taxon>
        <taxon>Autobranchia</taxon>
        <taxon>Heteroconchia</taxon>
        <taxon>Palaeoheterodonta</taxon>
        <taxon>Unionida</taxon>
        <taxon>Unionoidea</taxon>
        <taxon>Unionidae</taxon>
        <taxon>Ambleminae</taxon>
        <taxon>Lampsilini</taxon>
        <taxon>Potamilus</taxon>
    </lineage>
</organism>
<sequence>MMDKFETLRNIALPLWKTAVSDIHDKGKMRTKVISDEITCAIEGNGDDNIGFECNEYPSLHVDAYRESDGTLALHDEESLRKFYEYSSGLLSLDKTKLNKFLIHLDDRNRLVIDDIRTREVVSATEDLIASILSMIGEIDPRFQSTCIKSGSFYDGVKIGQADEFDFVAKIEPLSKQNILEARVSKRKKGFVYVVVKDKDIMKNFSEFIVKPDNDECLLEDDNVLDVREFQSYFCDLVGEALKRIHIPDNFINSNNVRGKGDPSVSWRPFEHGPCATLRVAYVCKSSSEVIDLDIDIAPSIAYPDKNFRPPVLQTLKDRTNQNVFLDRLQCICETEEILLVPFKFDYIQHNKKAWDYFYSDTWRVSFSSLEKAIFGMYDICSTEKRLFRCLKVLKEMYLQNSPDTEVKSGSIALKLKEPPSAFLTCCSVETVGMPDFDKEEAIDNCLAWETVSNEIDDADSLIEIIYQRQPALDVNYPPERQCCSQEEKGFLRQQVVNTDETNKLVLQRSISLRTEDDIRFEKMPNYRNSKPLNCLIWDTDSNDCDASNDEEENEGLTSSVTRAHIDSDFSTRGFDFAEKIEDEEISSRKLLIKSSRISEDSLHTIFKLPESEGKGQEATGYISWQDRKSTKLHTTIASTNADLLINGPDSLIEIIYQRQPGFEANYPPSQQYCNQEDTIYLRQRLVNTDEAKKIVEQPSVCLSESTEDDIRSEKILNYRNSKPLIKTYIIKMLLFAMKAAFPDDKWWEEDKLSTLILLAMQMLYYAFCSKEKGFLNFWFQEFIGNRTRDSTSLEIINTLEEVLNVFRNV</sequence>